<reference evidence="5" key="1">
    <citation type="journal article" date="2023" name="Commun. Biol.">
        <title>Genome analysis of Parmales, the sister group of diatoms, reveals the evolutionary specialization of diatoms from phago-mixotrophs to photoautotrophs.</title>
        <authorList>
            <person name="Ban H."/>
            <person name="Sato S."/>
            <person name="Yoshikawa S."/>
            <person name="Yamada K."/>
            <person name="Nakamura Y."/>
            <person name="Ichinomiya M."/>
            <person name="Sato N."/>
            <person name="Blanc-Mathieu R."/>
            <person name="Endo H."/>
            <person name="Kuwata A."/>
            <person name="Ogata H."/>
        </authorList>
    </citation>
    <scope>NUCLEOTIDE SEQUENCE [LARGE SCALE GENOMIC DNA]</scope>
</reference>
<keyword evidence="2" id="KW-1133">Transmembrane helix</keyword>
<dbReference type="SUPFAM" id="SSF51126">
    <property type="entry name" value="Pectin lyase-like"/>
    <property type="match status" value="1"/>
</dbReference>
<evidence type="ECO:0000313" key="5">
    <source>
        <dbReference type="Proteomes" id="UP001165065"/>
    </source>
</evidence>
<dbReference type="AlphaFoldDB" id="A0A9W7G0T8"/>
<dbReference type="SUPFAM" id="SSF57184">
    <property type="entry name" value="Growth factor receptor domain"/>
    <property type="match status" value="2"/>
</dbReference>
<dbReference type="InterPro" id="IPR011050">
    <property type="entry name" value="Pectin_lyase_fold/virulence"/>
</dbReference>
<dbReference type="Proteomes" id="UP001165065">
    <property type="component" value="Unassembled WGS sequence"/>
</dbReference>
<feature type="signal peptide" evidence="3">
    <location>
        <begin position="1"/>
        <end position="21"/>
    </location>
</feature>
<feature type="region of interest" description="Disordered" evidence="1">
    <location>
        <begin position="860"/>
        <end position="898"/>
    </location>
</feature>
<name>A0A9W7G0T8_9STRA</name>
<keyword evidence="2" id="KW-0472">Membrane</keyword>
<dbReference type="PANTHER" id="PTHR11319">
    <property type="entry name" value="G PROTEIN-COUPLED RECEPTOR-RELATED"/>
    <property type="match status" value="1"/>
</dbReference>
<feature type="transmembrane region" description="Helical" evidence="2">
    <location>
        <begin position="814"/>
        <end position="835"/>
    </location>
</feature>
<feature type="chain" id="PRO_5040998849" description="TNFR-Cys domain-containing protein" evidence="3">
    <location>
        <begin position="22"/>
        <end position="940"/>
    </location>
</feature>
<dbReference type="SMART" id="SM01411">
    <property type="entry name" value="Ephrin_rec_like"/>
    <property type="match status" value="4"/>
</dbReference>
<feature type="transmembrane region" description="Helical" evidence="2">
    <location>
        <begin position="660"/>
        <end position="678"/>
    </location>
</feature>
<accession>A0A9W7G0T8</accession>
<dbReference type="InterPro" id="IPR009030">
    <property type="entry name" value="Growth_fac_rcpt_cys_sf"/>
</dbReference>
<evidence type="ECO:0000256" key="2">
    <source>
        <dbReference type="SAM" id="Phobius"/>
    </source>
</evidence>
<evidence type="ECO:0008006" key="6">
    <source>
        <dbReference type="Google" id="ProtNLM"/>
    </source>
</evidence>
<evidence type="ECO:0000256" key="3">
    <source>
        <dbReference type="SAM" id="SignalP"/>
    </source>
</evidence>
<evidence type="ECO:0000256" key="1">
    <source>
        <dbReference type="SAM" id="MobiDB-lite"/>
    </source>
</evidence>
<feature type="compositionally biased region" description="Pro residues" evidence="1">
    <location>
        <begin position="876"/>
        <end position="887"/>
    </location>
</feature>
<keyword evidence="3" id="KW-0732">Signal</keyword>
<feature type="transmembrane region" description="Helical" evidence="2">
    <location>
        <begin position="774"/>
        <end position="794"/>
    </location>
</feature>
<proteinExistence type="predicted"/>
<protein>
    <recommendedName>
        <fullName evidence="6">TNFR-Cys domain-containing protein</fullName>
    </recommendedName>
</protein>
<sequence>MPSFCLLLILASSTLFAFSSADPTQEIYTVPTNLVKATFDSASNSSLINWLHNTGTLIQDWSTYTGGGGVDFDDPECGGWKVRKAFTLACVGWTSRSERCVIDAQANSWSRRRRVIFDNHGMYDDVLRAPTVYKGIIMKNGYLNGGQAPYGGIMYIAGSTVFLTDVDLLNGKSMWVGGGAYIVNSIVTLTRCLVADNDSTHSIMGGYGGGLYVQSGSTVIADSVFRDNKTGKTGETSNDLYSNSDAQIFIAEASAGASSGDLFYGDVYTTTALYKGCKPGEKGAVMVIGGETDAACLADGSLFLDASFAQYDIGFPSQQNCATDSELEKDGDAFKTCHYCSKCPDGTVSFGAASSCEPCPAGRFSNEMHSECVDCEIGKASFGGVASCKSCDAEGEFALRTGSWSCHIAPPGHYVVKDSGGAGIGIEPCLPGTYSTGSADECSVCVGGHSSSGASSCVSTPPGFFWNETVSSDQPCPAGTHSEMGASSLDSCFPCSGPGTVKCPVGTDLPNCVCPINSYLSVTKTECVKIVIEGIDGDKPGMNIESLRVMPGYWRTNLLSDDVRKCPVEIACIGWNSTKSNGYCRIGHSGPLCNLCDEGFAPDAFGLCMECSKKLADVAVSATVFIIGAISVIIAYIMLNKKVFKKRPMLKKSVKTGAKILFVAFQILAALPSIIPTIELPENYKESLKKIQVFNLDTFQILGVGCISGGFDLYWRLLVTTLLPIVVCTALWAKRNADAAIAVTNVQLASGIVMTVGGILVYGITLPFTAMKDSFLAILTNIQLFLVMLTALVLKNNQANASQGDSYGEEGIGILLIALNVLCVLVFFGFNFALIHSHMSDFKSDKKSTSGLALTVLKRNNSSTKSSDGKDSKFEVPPPPPGQPPPNNNVFLRPVSGDSWFTDGTEKYGKGVSIKDVHGDLKDVDAATTNPFWCNDTSNP</sequence>
<keyword evidence="5" id="KW-1185">Reference proteome</keyword>
<feature type="transmembrane region" description="Helical" evidence="2">
    <location>
        <begin position="618"/>
        <end position="639"/>
    </location>
</feature>
<feature type="transmembrane region" description="Helical" evidence="2">
    <location>
        <begin position="745"/>
        <end position="768"/>
    </location>
</feature>
<gene>
    <name evidence="4" type="ORF">TrCOL_g4203</name>
</gene>
<feature type="transmembrane region" description="Helical" evidence="2">
    <location>
        <begin position="713"/>
        <end position="733"/>
    </location>
</feature>
<comment type="caution">
    <text evidence="4">The sequence shown here is derived from an EMBL/GenBank/DDBJ whole genome shotgun (WGS) entry which is preliminary data.</text>
</comment>
<dbReference type="PANTHER" id="PTHR11319:SF35">
    <property type="entry name" value="OUTER MEMBRANE PROTEIN PMPC-RELATED"/>
    <property type="match status" value="1"/>
</dbReference>
<organism evidence="4 5">
    <name type="scientific">Triparma columacea</name>
    <dbReference type="NCBI Taxonomy" id="722753"/>
    <lineage>
        <taxon>Eukaryota</taxon>
        <taxon>Sar</taxon>
        <taxon>Stramenopiles</taxon>
        <taxon>Ochrophyta</taxon>
        <taxon>Bolidophyceae</taxon>
        <taxon>Parmales</taxon>
        <taxon>Triparmaceae</taxon>
        <taxon>Triparma</taxon>
    </lineage>
</organism>
<evidence type="ECO:0000313" key="4">
    <source>
        <dbReference type="EMBL" id="GMI26642.1"/>
    </source>
</evidence>
<keyword evidence="2" id="KW-0812">Transmembrane</keyword>
<dbReference type="OrthoDB" id="201089at2759"/>
<dbReference type="EMBL" id="BRYA01000634">
    <property type="protein sequence ID" value="GMI26642.1"/>
    <property type="molecule type" value="Genomic_DNA"/>
</dbReference>